<dbReference type="Pfam" id="PF07730">
    <property type="entry name" value="HisKA_3"/>
    <property type="match status" value="1"/>
</dbReference>
<keyword evidence="9" id="KW-0472">Membrane</keyword>
<dbReference type="GO" id="GO:0016020">
    <property type="term" value="C:membrane"/>
    <property type="evidence" value="ECO:0007669"/>
    <property type="project" value="InterPro"/>
</dbReference>
<reference evidence="11 12" key="1">
    <citation type="submission" date="2018-04" db="EMBL/GenBank/DDBJ databases">
        <title>Genome of Nocardioides gansuensis WSJ-1.</title>
        <authorList>
            <person name="Wu S."/>
            <person name="Wang G."/>
        </authorList>
    </citation>
    <scope>NUCLEOTIDE SEQUENCE [LARGE SCALE GENOMIC DNA]</scope>
    <source>
        <strain evidence="11 12">WSJ-1</strain>
    </source>
</reference>
<gene>
    <name evidence="11" type="ORF">DDE18_14265</name>
</gene>
<evidence type="ECO:0000256" key="9">
    <source>
        <dbReference type="SAM" id="Phobius"/>
    </source>
</evidence>
<name>A0A2T8F833_9ACTN</name>
<evidence type="ECO:0000259" key="10">
    <source>
        <dbReference type="SMART" id="SM00387"/>
    </source>
</evidence>
<dbReference type="PANTHER" id="PTHR24421:SF10">
    <property type="entry name" value="NITRATE_NITRITE SENSOR PROTEIN NARQ"/>
    <property type="match status" value="1"/>
</dbReference>
<dbReference type="AlphaFoldDB" id="A0A2T8F833"/>
<dbReference type="EC" id="2.7.13.3" evidence="2"/>
<evidence type="ECO:0000256" key="7">
    <source>
        <dbReference type="ARBA" id="ARBA00022840"/>
    </source>
</evidence>
<feature type="domain" description="Histidine kinase/HSP90-like ATPase" evidence="10">
    <location>
        <begin position="295"/>
        <end position="387"/>
    </location>
</feature>
<keyword evidence="5" id="KW-0547">Nucleotide-binding</keyword>
<evidence type="ECO:0000256" key="1">
    <source>
        <dbReference type="ARBA" id="ARBA00000085"/>
    </source>
</evidence>
<protein>
    <recommendedName>
        <fullName evidence="2">histidine kinase</fullName>
        <ecNumber evidence="2">2.7.13.3</ecNumber>
    </recommendedName>
</protein>
<keyword evidence="7" id="KW-0067">ATP-binding</keyword>
<keyword evidence="9" id="KW-1133">Transmembrane helix</keyword>
<dbReference type="InterPro" id="IPR003594">
    <property type="entry name" value="HATPase_dom"/>
</dbReference>
<organism evidence="11 12">
    <name type="scientific">Nocardioides gansuensis</name>
    <dbReference type="NCBI Taxonomy" id="2138300"/>
    <lineage>
        <taxon>Bacteria</taxon>
        <taxon>Bacillati</taxon>
        <taxon>Actinomycetota</taxon>
        <taxon>Actinomycetes</taxon>
        <taxon>Propionibacteriales</taxon>
        <taxon>Nocardioidaceae</taxon>
        <taxon>Nocardioides</taxon>
    </lineage>
</organism>
<dbReference type="CDD" id="cd16917">
    <property type="entry name" value="HATPase_UhpB-NarQ-NarX-like"/>
    <property type="match status" value="1"/>
</dbReference>
<keyword evidence="8" id="KW-0902">Two-component regulatory system</keyword>
<comment type="catalytic activity">
    <reaction evidence="1">
        <text>ATP + protein L-histidine = ADP + protein N-phospho-L-histidine.</text>
        <dbReference type="EC" id="2.7.13.3"/>
    </reaction>
</comment>
<dbReference type="Pfam" id="PF02518">
    <property type="entry name" value="HATPase_c"/>
    <property type="match status" value="1"/>
</dbReference>
<dbReference type="GO" id="GO:0000155">
    <property type="term" value="F:phosphorelay sensor kinase activity"/>
    <property type="evidence" value="ECO:0007669"/>
    <property type="project" value="InterPro"/>
</dbReference>
<dbReference type="SUPFAM" id="SSF55874">
    <property type="entry name" value="ATPase domain of HSP90 chaperone/DNA topoisomerase II/histidine kinase"/>
    <property type="match status" value="1"/>
</dbReference>
<feature type="transmembrane region" description="Helical" evidence="9">
    <location>
        <begin position="110"/>
        <end position="128"/>
    </location>
</feature>
<keyword evidence="12" id="KW-1185">Reference proteome</keyword>
<dbReference type="Proteomes" id="UP000246018">
    <property type="component" value="Unassembled WGS sequence"/>
</dbReference>
<feature type="transmembrane region" description="Helical" evidence="9">
    <location>
        <begin position="68"/>
        <end position="89"/>
    </location>
</feature>
<evidence type="ECO:0000313" key="12">
    <source>
        <dbReference type="Proteomes" id="UP000246018"/>
    </source>
</evidence>
<evidence type="ECO:0000256" key="2">
    <source>
        <dbReference type="ARBA" id="ARBA00012438"/>
    </source>
</evidence>
<dbReference type="InterPro" id="IPR050482">
    <property type="entry name" value="Sensor_HK_TwoCompSys"/>
</dbReference>
<comment type="caution">
    <text evidence="11">The sequence shown here is derived from an EMBL/GenBank/DDBJ whole genome shotgun (WGS) entry which is preliminary data.</text>
</comment>
<dbReference type="Gene3D" id="1.20.5.1930">
    <property type="match status" value="1"/>
</dbReference>
<keyword evidence="3" id="KW-0597">Phosphoprotein</keyword>
<evidence type="ECO:0000256" key="6">
    <source>
        <dbReference type="ARBA" id="ARBA00022777"/>
    </source>
</evidence>
<feature type="transmembrane region" description="Helical" evidence="9">
    <location>
        <begin position="12"/>
        <end position="33"/>
    </location>
</feature>
<dbReference type="OrthoDB" id="227596at2"/>
<keyword evidence="4" id="KW-0808">Transferase</keyword>
<dbReference type="GO" id="GO:0046983">
    <property type="term" value="F:protein dimerization activity"/>
    <property type="evidence" value="ECO:0007669"/>
    <property type="project" value="InterPro"/>
</dbReference>
<evidence type="ECO:0000256" key="3">
    <source>
        <dbReference type="ARBA" id="ARBA00022553"/>
    </source>
</evidence>
<evidence type="ECO:0000256" key="4">
    <source>
        <dbReference type="ARBA" id="ARBA00022679"/>
    </source>
</evidence>
<dbReference type="SMART" id="SM00387">
    <property type="entry name" value="HATPase_c"/>
    <property type="match status" value="1"/>
</dbReference>
<dbReference type="EMBL" id="QDGZ01000006">
    <property type="protein sequence ID" value="PVG81881.1"/>
    <property type="molecule type" value="Genomic_DNA"/>
</dbReference>
<accession>A0A2T8F833</accession>
<evidence type="ECO:0000313" key="11">
    <source>
        <dbReference type="EMBL" id="PVG81881.1"/>
    </source>
</evidence>
<dbReference type="PANTHER" id="PTHR24421">
    <property type="entry name" value="NITRATE/NITRITE SENSOR PROTEIN NARX-RELATED"/>
    <property type="match status" value="1"/>
</dbReference>
<proteinExistence type="predicted"/>
<evidence type="ECO:0000256" key="8">
    <source>
        <dbReference type="ARBA" id="ARBA00023012"/>
    </source>
</evidence>
<dbReference type="Gene3D" id="3.30.565.10">
    <property type="entry name" value="Histidine kinase-like ATPase, C-terminal domain"/>
    <property type="match status" value="1"/>
</dbReference>
<evidence type="ECO:0000256" key="5">
    <source>
        <dbReference type="ARBA" id="ARBA00022741"/>
    </source>
</evidence>
<dbReference type="InterPro" id="IPR036890">
    <property type="entry name" value="HATPase_C_sf"/>
</dbReference>
<dbReference type="GO" id="GO:0005524">
    <property type="term" value="F:ATP binding"/>
    <property type="evidence" value="ECO:0007669"/>
    <property type="project" value="UniProtKB-KW"/>
</dbReference>
<keyword evidence="6" id="KW-0418">Kinase</keyword>
<dbReference type="InterPro" id="IPR011712">
    <property type="entry name" value="Sig_transdc_His_kin_sub3_dim/P"/>
</dbReference>
<keyword evidence="9" id="KW-0812">Transmembrane</keyword>
<sequence>MPTVDVMARWRAHAVDALLVAVVLAAGLAEVWVPFESRTGDGDPLLTSLQVGLIAAALWWRRTQPLPALAVVCAAMFGFHAAGVAYLLFNGQFVPLVVMTFAVARHGRGRVPYVGGAVVVGTMLYADLTIPDFGDVSELIFHWSVLTTSYVLGSWQRLMAARAEEAQRRAIAAEVEAAEKAAAAVLAERTRIARELHDVVAHAMSVMVVQAGAAEGVEGTPEEVRRLLGSIRGTGAGALAEMRRLVTMLRDPDEAASRAPQPGLAALETLVAEVRETGLPVTLEIVGEPRELPAGLDLAAYRIVQEALTNARRHAASATAVVVTVDFSGDELRLGVRDDGIGCRDTAGSGHGLIGMRERVTMYDGWLRAGALPDRGFAVEAALPLERA</sequence>